<dbReference type="RefSeq" id="WP_205158672.1">
    <property type="nucleotide sequence ID" value="NZ_JAFEUM010000004.1"/>
</dbReference>
<name>A0ABS2HLW0_9VIBR</name>
<accession>A0ABS2HLW0</accession>
<evidence type="ECO:0000313" key="1">
    <source>
        <dbReference type="EMBL" id="MBM7037112.1"/>
    </source>
</evidence>
<gene>
    <name evidence="1" type="ORF">JQC93_11920</name>
</gene>
<evidence type="ECO:0000313" key="2">
    <source>
        <dbReference type="Proteomes" id="UP000809621"/>
    </source>
</evidence>
<proteinExistence type="predicted"/>
<dbReference type="EMBL" id="JAFEUM010000004">
    <property type="protein sequence ID" value="MBM7037112.1"/>
    <property type="molecule type" value="Genomic_DNA"/>
</dbReference>
<sequence>MIQSIIEKIRSIPHRIERARFKKIVQRVYDTPPVEVTPDADLIVVSQVHHKAVEMSLLSLKTFLSKFDECGLELIDDGSLTADDIEAYRSHFRGVKIIPISDVELMGCPQGGTWERLSYVVQRSQDKYVIQLDSDTLTLGDVDFVKQKITSNKPFLIGGPNYAEPVDALAMAKLATSWNSTHIQGTSESHLDKLVPKYIDHYVRGCSGFTGFPKQGITQQVMSSISEIMESAVGSDNWRRWGTEQVTSNILLSTFDDVEIAPWPAYQNYGFPFVDNEKDTPTLVHFIGTHRHANDYYRMLAYMCINDLFESKSDQEFVSVSD</sequence>
<comment type="caution">
    <text evidence="1">The sequence shown here is derived from an EMBL/GenBank/DDBJ whole genome shotgun (WGS) entry which is preliminary data.</text>
</comment>
<evidence type="ECO:0008006" key="3">
    <source>
        <dbReference type="Google" id="ProtNLM"/>
    </source>
</evidence>
<organism evidence="1 2">
    <name type="scientific">Vibrio ulleungensis</name>
    <dbReference type="NCBI Taxonomy" id="2807619"/>
    <lineage>
        <taxon>Bacteria</taxon>
        <taxon>Pseudomonadati</taxon>
        <taxon>Pseudomonadota</taxon>
        <taxon>Gammaproteobacteria</taxon>
        <taxon>Vibrionales</taxon>
        <taxon>Vibrionaceae</taxon>
        <taxon>Vibrio</taxon>
    </lineage>
</organism>
<dbReference type="Proteomes" id="UP000809621">
    <property type="component" value="Unassembled WGS sequence"/>
</dbReference>
<keyword evidence="2" id="KW-1185">Reference proteome</keyword>
<reference evidence="1 2" key="1">
    <citation type="submission" date="2021-02" db="EMBL/GenBank/DDBJ databases">
        <authorList>
            <person name="Park J.-S."/>
        </authorList>
    </citation>
    <scope>NUCLEOTIDE SEQUENCE [LARGE SCALE GENOMIC DNA]</scope>
    <source>
        <strain evidence="1 2">188UL20-2</strain>
    </source>
</reference>
<protein>
    <recommendedName>
        <fullName evidence="3">Glycosyltransferase</fullName>
    </recommendedName>
</protein>